<organism evidence="2 3">
    <name type="scientific">Portunus trituberculatus</name>
    <name type="common">Swimming crab</name>
    <name type="synonym">Neptunus trituberculatus</name>
    <dbReference type="NCBI Taxonomy" id="210409"/>
    <lineage>
        <taxon>Eukaryota</taxon>
        <taxon>Metazoa</taxon>
        <taxon>Ecdysozoa</taxon>
        <taxon>Arthropoda</taxon>
        <taxon>Crustacea</taxon>
        <taxon>Multicrustacea</taxon>
        <taxon>Malacostraca</taxon>
        <taxon>Eumalacostraca</taxon>
        <taxon>Eucarida</taxon>
        <taxon>Decapoda</taxon>
        <taxon>Pleocyemata</taxon>
        <taxon>Brachyura</taxon>
        <taxon>Eubrachyura</taxon>
        <taxon>Portunoidea</taxon>
        <taxon>Portunidae</taxon>
        <taxon>Portuninae</taxon>
        <taxon>Portunus</taxon>
    </lineage>
</organism>
<keyword evidence="3" id="KW-1185">Reference proteome</keyword>
<accession>A0A5B7HB58</accession>
<proteinExistence type="predicted"/>
<dbReference type="EMBL" id="VSRR010024883">
    <property type="protein sequence ID" value="MPC66527.1"/>
    <property type="molecule type" value="Genomic_DNA"/>
</dbReference>
<protein>
    <submittedName>
        <fullName evidence="2">Uncharacterized protein</fullName>
    </submittedName>
</protein>
<sequence>MRSLIRARYTALHNGAPGDSHPLPNVQYDPLSSLQTQPPSCKLLSSSSSSSNPSFPSLCLPLHHLAFNNKLDTKRSRPHDLCSINQYENE</sequence>
<feature type="region of interest" description="Disordered" evidence="1">
    <location>
        <begin position="12"/>
        <end position="55"/>
    </location>
</feature>
<gene>
    <name evidence="2" type="ORF">E2C01_060676</name>
</gene>
<comment type="caution">
    <text evidence="2">The sequence shown here is derived from an EMBL/GenBank/DDBJ whole genome shotgun (WGS) entry which is preliminary data.</text>
</comment>
<evidence type="ECO:0000313" key="2">
    <source>
        <dbReference type="EMBL" id="MPC66527.1"/>
    </source>
</evidence>
<dbReference type="AlphaFoldDB" id="A0A5B7HB58"/>
<feature type="compositionally biased region" description="Low complexity" evidence="1">
    <location>
        <begin position="38"/>
        <end position="55"/>
    </location>
</feature>
<reference evidence="2 3" key="1">
    <citation type="submission" date="2019-05" db="EMBL/GenBank/DDBJ databases">
        <title>Another draft genome of Portunus trituberculatus and its Hox gene families provides insights of decapod evolution.</title>
        <authorList>
            <person name="Jeong J.-H."/>
            <person name="Song I."/>
            <person name="Kim S."/>
            <person name="Choi T."/>
            <person name="Kim D."/>
            <person name="Ryu S."/>
            <person name="Kim W."/>
        </authorList>
    </citation>
    <scope>NUCLEOTIDE SEQUENCE [LARGE SCALE GENOMIC DNA]</scope>
    <source>
        <tissue evidence="2">Muscle</tissue>
    </source>
</reference>
<evidence type="ECO:0000313" key="3">
    <source>
        <dbReference type="Proteomes" id="UP000324222"/>
    </source>
</evidence>
<name>A0A5B7HB58_PORTR</name>
<dbReference type="Proteomes" id="UP000324222">
    <property type="component" value="Unassembled WGS sequence"/>
</dbReference>
<evidence type="ECO:0000256" key="1">
    <source>
        <dbReference type="SAM" id="MobiDB-lite"/>
    </source>
</evidence>